<dbReference type="PIRSF" id="PIRSF005290">
    <property type="entry name" value="NOT_su_3_5"/>
    <property type="match status" value="1"/>
</dbReference>
<evidence type="ECO:0000256" key="12">
    <source>
        <dbReference type="SAM" id="MobiDB-lite"/>
    </source>
</evidence>
<dbReference type="InterPro" id="IPR007282">
    <property type="entry name" value="NOT2/3/5_C"/>
</dbReference>
<feature type="compositionally biased region" description="Basic and acidic residues" evidence="12">
    <location>
        <begin position="110"/>
        <end position="120"/>
    </location>
</feature>
<dbReference type="GO" id="GO:0005634">
    <property type="term" value="C:nucleus"/>
    <property type="evidence" value="ECO:0007669"/>
    <property type="project" value="UniProtKB-SubCell"/>
</dbReference>
<evidence type="ECO:0000256" key="1">
    <source>
        <dbReference type="ARBA" id="ARBA00004123"/>
    </source>
</evidence>
<comment type="caution">
    <text evidence="15">The sequence shown here is derived from an EMBL/GenBank/DDBJ whole genome shotgun (WGS) entry which is preliminary data.</text>
</comment>
<feature type="region of interest" description="Disordered" evidence="12">
    <location>
        <begin position="520"/>
        <end position="539"/>
    </location>
</feature>
<evidence type="ECO:0000256" key="10">
    <source>
        <dbReference type="PIRNR" id="PIRNR005290"/>
    </source>
</evidence>
<comment type="similarity">
    <text evidence="3 10">Belongs to the CNOT2/3/5 family.</text>
</comment>
<gene>
    <name evidence="15" type="primary">Acey_s0021.g454</name>
    <name evidence="15" type="synonym">Acey-ntl-3</name>
    <name evidence="15" type="ORF">Y032_0021g454</name>
</gene>
<evidence type="ECO:0000259" key="13">
    <source>
        <dbReference type="Pfam" id="PF04065"/>
    </source>
</evidence>
<feature type="region of interest" description="Disordered" evidence="12">
    <location>
        <begin position="136"/>
        <end position="172"/>
    </location>
</feature>
<keyword evidence="6" id="KW-0597">Phosphoprotein</keyword>
<dbReference type="EMBL" id="JARK01001357">
    <property type="protein sequence ID" value="EYC20837.1"/>
    <property type="molecule type" value="Genomic_DNA"/>
</dbReference>
<evidence type="ECO:0000256" key="8">
    <source>
        <dbReference type="ARBA" id="ARBA00023163"/>
    </source>
</evidence>
<dbReference type="Gene3D" id="2.30.30.1020">
    <property type="entry name" value="CCR4-NOT complex subunit 2/3/5, C-terminal domain"/>
    <property type="match status" value="1"/>
</dbReference>
<feature type="compositionally biased region" description="Basic and acidic residues" evidence="12">
    <location>
        <begin position="154"/>
        <end position="172"/>
    </location>
</feature>
<feature type="region of interest" description="Disordered" evidence="12">
    <location>
        <begin position="409"/>
        <end position="459"/>
    </location>
</feature>
<evidence type="ECO:0008006" key="17">
    <source>
        <dbReference type="Google" id="ProtNLM"/>
    </source>
</evidence>
<dbReference type="GO" id="GO:0030015">
    <property type="term" value="C:CCR4-NOT core complex"/>
    <property type="evidence" value="ECO:0007669"/>
    <property type="project" value="UniProtKB-UniRule"/>
</dbReference>
<dbReference type="Pfam" id="PF04153">
    <property type="entry name" value="NOT2_3_5_C"/>
    <property type="match status" value="1"/>
</dbReference>
<feature type="coiled-coil region" evidence="11">
    <location>
        <begin position="22"/>
        <end position="61"/>
    </location>
</feature>
<feature type="domain" description="CCR4-Not complex component Not N-terminal" evidence="13">
    <location>
        <begin position="4"/>
        <end position="237"/>
    </location>
</feature>
<dbReference type="PANTHER" id="PTHR23326">
    <property type="entry name" value="CCR4 NOT-RELATED"/>
    <property type="match status" value="1"/>
</dbReference>
<evidence type="ECO:0000313" key="16">
    <source>
        <dbReference type="Proteomes" id="UP000024635"/>
    </source>
</evidence>
<evidence type="ECO:0000256" key="2">
    <source>
        <dbReference type="ARBA" id="ARBA00004496"/>
    </source>
</evidence>
<feature type="domain" description="NOT2/NOT3/NOT5 C-terminal" evidence="14">
    <location>
        <begin position="596"/>
        <end position="704"/>
    </location>
</feature>
<evidence type="ECO:0000259" key="14">
    <source>
        <dbReference type="Pfam" id="PF04153"/>
    </source>
</evidence>
<dbReference type="OrthoDB" id="293823at2759"/>
<evidence type="ECO:0000313" key="15">
    <source>
        <dbReference type="EMBL" id="EYC20837.1"/>
    </source>
</evidence>
<feature type="compositionally biased region" description="Low complexity" evidence="12">
    <location>
        <begin position="299"/>
        <end position="312"/>
    </location>
</feature>
<feature type="compositionally biased region" description="Polar residues" evidence="12">
    <location>
        <begin position="425"/>
        <end position="441"/>
    </location>
</feature>
<evidence type="ECO:0000256" key="11">
    <source>
        <dbReference type="SAM" id="Coils"/>
    </source>
</evidence>
<feature type="region of interest" description="Disordered" evidence="12">
    <location>
        <begin position="331"/>
        <end position="354"/>
    </location>
</feature>
<dbReference type="STRING" id="53326.A0A016V1D4"/>
<evidence type="ECO:0000256" key="6">
    <source>
        <dbReference type="ARBA" id="ARBA00022553"/>
    </source>
</evidence>
<dbReference type="Pfam" id="PF04065">
    <property type="entry name" value="Not3"/>
    <property type="match status" value="1"/>
</dbReference>
<dbReference type="Proteomes" id="UP000024635">
    <property type="component" value="Unassembled WGS sequence"/>
</dbReference>
<keyword evidence="5 10" id="KW-0678">Repressor</keyword>
<evidence type="ECO:0000256" key="7">
    <source>
        <dbReference type="ARBA" id="ARBA00023015"/>
    </source>
</evidence>
<feature type="compositionally biased region" description="Polar residues" evidence="12">
    <location>
        <begin position="409"/>
        <end position="418"/>
    </location>
</feature>
<dbReference type="GO" id="GO:2000036">
    <property type="term" value="P:regulation of stem cell population maintenance"/>
    <property type="evidence" value="ECO:0007669"/>
    <property type="project" value="UniProtKB-ARBA"/>
</dbReference>
<keyword evidence="9 10" id="KW-0539">Nucleus</keyword>
<dbReference type="GO" id="GO:0006355">
    <property type="term" value="P:regulation of DNA-templated transcription"/>
    <property type="evidence" value="ECO:0007669"/>
    <property type="project" value="InterPro"/>
</dbReference>
<feature type="region of interest" description="Disordered" evidence="12">
    <location>
        <begin position="92"/>
        <end position="120"/>
    </location>
</feature>
<evidence type="ECO:0000256" key="9">
    <source>
        <dbReference type="ARBA" id="ARBA00023242"/>
    </source>
</evidence>
<dbReference type="InterPro" id="IPR007207">
    <property type="entry name" value="Not_N"/>
</dbReference>
<sequence length="771" mass="84544">MAEKRKLLAEIDKCFKKIDEGVELFEETMKKMQEANSDNQREKYQDDLKKEIKKLQRLRDQVKGWQNCSEIKDKDKLTHYRKIIEQRMEQFKDIERENKTKPHSKQGLSAEEKLDPREKEKVETIEWLQSQIRELSDEADRTESQIESISSLDAGKRRGKKEDGKKGEKEKRMEELKRHLDRMKFHIGKLEVCMRMVNNESLESKRVMEVLKDPLEMYVDALVDPDYEGDTEHLENLDPEDAYEELDLGALSAQIGGIQIGSLDEEKENGHDNGSTHEASGGDDGNSRSGGSRHGSQDTPASPAPRRTVAAASVPVTPAKLAKDGSVEAGQLGSLSGVNQATPPPPPPGIPYNSVAAGRIAASSSVTNTSGSATSPATNVVNAKTTVIATRPGANSSGGVQLVQLVTSTSTQPNSTSAQDDDAGSTISSQNEGGATSTADNVVNKPDESRTSTVPQPAATKPLATANGAAAENPSLNTPTETTAQHFAFTNELYAANEASAALSADGSTASAMADVVEGVQRAPGESGSSRRSGDVGLDAADDPLRVLRLSQQNQQPANTEPQRAHIPAWLGASPLGRIQTTNEMEMQLAALEASLARTPLPMDSERPRTYLPKIPCPCASYYPQVSAQNVDTLEYYLRLSPETLFFIFYYMEGTRAQLLAAKALKKLSWRFHTKYLTWFQRHEEPKQITDDFEQGTYVYFDYEKQGFRVKPGQSLAVMGSTVQYLLSRPLLSPISLIVWSSRSRVFFPGTTSSSSSSSPVCYHPVLAVRL</sequence>
<dbReference type="InterPro" id="IPR012270">
    <property type="entry name" value="CCR4-NOT_su3/5"/>
</dbReference>
<dbReference type="InterPro" id="IPR040168">
    <property type="entry name" value="Not2/3/5"/>
</dbReference>
<keyword evidence="7 10" id="KW-0805">Transcription regulation</keyword>
<dbReference type="AlphaFoldDB" id="A0A016V1D4"/>
<keyword evidence="16" id="KW-1185">Reference proteome</keyword>
<evidence type="ECO:0000256" key="5">
    <source>
        <dbReference type="ARBA" id="ARBA00022491"/>
    </source>
</evidence>
<protein>
    <recommendedName>
        <fullName evidence="17">NOT2/NOT3/NOT5 C-terminal domain-containing protein</fullName>
    </recommendedName>
</protein>
<evidence type="ECO:0000256" key="4">
    <source>
        <dbReference type="ARBA" id="ARBA00022490"/>
    </source>
</evidence>
<evidence type="ECO:0000256" key="3">
    <source>
        <dbReference type="ARBA" id="ARBA00007682"/>
    </source>
</evidence>
<keyword evidence="4 10" id="KW-0963">Cytoplasm</keyword>
<feature type="region of interest" description="Disordered" evidence="12">
    <location>
        <begin position="264"/>
        <end position="312"/>
    </location>
</feature>
<reference evidence="16" key="1">
    <citation type="journal article" date="2015" name="Nat. Genet.">
        <title>The genome and transcriptome of the zoonotic hookworm Ancylostoma ceylanicum identify infection-specific gene families.</title>
        <authorList>
            <person name="Schwarz E.M."/>
            <person name="Hu Y."/>
            <person name="Antoshechkin I."/>
            <person name="Miller M.M."/>
            <person name="Sternberg P.W."/>
            <person name="Aroian R.V."/>
        </authorList>
    </citation>
    <scope>NUCLEOTIDE SEQUENCE</scope>
    <source>
        <strain evidence="16">HY135</strain>
    </source>
</reference>
<name>A0A016V1D4_9BILA</name>
<proteinExistence type="inferred from homology"/>
<accession>A0A016V1D4</accession>
<dbReference type="GO" id="GO:0000932">
    <property type="term" value="C:P-body"/>
    <property type="evidence" value="ECO:0007669"/>
    <property type="project" value="UniProtKB-UniRule"/>
</dbReference>
<organism evidence="15 16">
    <name type="scientific">Ancylostoma ceylanicum</name>
    <dbReference type="NCBI Taxonomy" id="53326"/>
    <lineage>
        <taxon>Eukaryota</taxon>
        <taxon>Metazoa</taxon>
        <taxon>Ecdysozoa</taxon>
        <taxon>Nematoda</taxon>
        <taxon>Chromadorea</taxon>
        <taxon>Rhabditida</taxon>
        <taxon>Rhabditina</taxon>
        <taxon>Rhabditomorpha</taxon>
        <taxon>Strongyloidea</taxon>
        <taxon>Ancylostomatidae</taxon>
        <taxon>Ancylostomatinae</taxon>
        <taxon>Ancylostoma</taxon>
    </lineage>
</organism>
<comment type="subcellular location">
    <subcellularLocation>
        <location evidence="2 10">Cytoplasm</location>
    </subcellularLocation>
    <subcellularLocation>
        <location evidence="1 10">Nucleus</location>
    </subcellularLocation>
</comment>
<keyword evidence="8 10" id="KW-0804">Transcription</keyword>
<keyword evidence="11" id="KW-0175">Coiled coil</keyword>
<dbReference type="InterPro" id="IPR038635">
    <property type="entry name" value="CCR4-NOT_su2/3/5_C_sf"/>
</dbReference>